<dbReference type="Proteomes" id="UP000194003">
    <property type="component" value="Unassembled WGS sequence"/>
</dbReference>
<evidence type="ECO:0000313" key="2">
    <source>
        <dbReference type="Proteomes" id="UP000194003"/>
    </source>
</evidence>
<comment type="caution">
    <text evidence="1">The sequence shown here is derived from an EMBL/GenBank/DDBJ whole genome shotgun (WGS) entry which is preliminary data.</text>
</comment>
<dbReference type="STRING" id="1434232.MAIT1_01680"/>
<dbReference type="EMBL" id="LVJN01000020">
    <property type="protein sequence ID" value="OSM01662.1"/>
    <property type="molecule type" value="Genomic_DNA"/>
</dbReference>
<proteinExistence type="predicted"/>
<protein>
    <submittedName>
        <fullName evidence="1">Uncharacterized protein</fullName>
    </submittedName>
</protein>
<name>A0A1Y2K118_9PROT</name>
<dbReference type="AlphaFoldDB" id="A0A1Y2K118"/>
<gene>
    <name evidence="1" type="ORF">MAIT1_01680</name>
</gene>
<accession>A0A1Y2K118</accession>
<reference evidence="1 2" key="1">
    <citation type="journal article" date="2016" name="BMC Genomics">
        <title>Combined genomic and structural analyses of a cultured magnetotactic bacterium reveals its niche adaptation to a dynamic environment.</title>
        <authorList>
            <person name="Araujo A.C."/>
            <person name="Morillo V."/>
            <person name="Cypriano J."/>
            <person name="Teixeira L.C."/>
            <person name="Leao P."/>
            <person name="Lyra S."/>
            <person name="Almeida L.G."/>
            <person name="Bazylinski D.A."/>
            <person name="Vasconcellos A.T."/>
            <person name="Abreu F."/>
            <person name="Lins U."/>
        </authorList>
    </citation>
    <scope>NUCLEOTIDE SEQUENCE [LARGE SCALE GENOMIC DNA]</scope>
    <source>
        <strain evidence="1 2">IT-1</strain>
    </source>
</reference>
<evidence type="ECO:0000313" key="1">
    <source>
        <dbReference type="EMBL" id="OSM01662.1"/>
    </source>
</evidence>
<sequence length="178" mass="19406">MTRQQMLDALKLRADDSLSQSVADALWSAADLIIIGMTPLSHSDVDQSGWQVDSHWRGSVELWLAAVDASDDLWPLLQSLHTTPVFFSLDPNALLDQTGTLGALRASGYRTEIDNAATLFHVLTLTVDSAMMRRTADDPLQPDALFAHVTPDLGLAHEPEYDPITDAARAIRTAEAQA</sequence>
<keyword evidence="2" id="KW-1185">Reference proteome</keyword>
<dbReference type="RefSeq" id="WP_085443608.1">
    <property type="nucleotide sequence ID" value="NZ_LVJN01000020.1"/>
</dbReference>
<organism evidence="1 2">
    <name type="scientific">Magnetofaba australis IT-1</name>
    <dbReference type="NCBI Taxonomy" id="1434232"/>
    <lineage>
        <taxon>Bacteria</taxon>
        <taxon>Pseudomonadati</taxon>
        <taxon>Pseudomonadota</taxon>
        <taxon>Magnetococcia</taxon>
        <taxon>Magnetococcales</taxon>
        <taxon>Magnetococcaceae</taxon>
        <taxon>Magnetofaba</taxon>
    </lineage>
</organism>